<gene>
    <name evidence="3" type="ORF">LTR84_001810</name>
</gene>
<dbReference type="Pfam" id="PF01408">
    <property type="entry name" value="GFO_IDH_MocA"/>
    <property type="match status" value="1"/>
</dbReference>
<dbReference type="GO" id="GO:0005737">
    <property type="term" value="C:cytoplasm"/>
    <property type="evidence" value="ECO:0007669"/>
    <property type="project" value="TreeGrafter"/>
</dbReference>
<dbReference type="GeneID" id="89970026"/>
<dbReference type="PANTHER" id="PTHR42840">
    <property type="entry name" value="NAD(P)-BINDING ROSSMANN-FOLD SUPERFAMILY PROTEIN-RELATED"/>
    <property type="match status" value="1"/>
</dbReference>
<evidence type="ECO:0008006" key="5">
    <source>
        <dbReference type="Google" id="ProtNLM"/>
    </source>
</evidence>
<dbReference type="GO" id="GO:0016491">
    <property type="term" value="F:oxidoreductase activity"/>
    <property type="evidence" value="ECO:0007669"/>
    <property type="project" value="TreeGrafter"/>
</dbReference>
<feature type="domain" description="Gfo/Idh/MocA-like oxidoreductase N-terminal" evidence="1">
    <location>
        <begin position="6"/>
        <end position="114"/>
    </location>
</feature>
<name>A0AAV9NBP3_9EURO</name>
<dbReference type="InterPro" id="IPR036291">
    <property type="entry name" value="NAD(P)-bd_dom_sf"/>
</dbReference>
<protein>
    <recommendedName>
        <fullName evidence="5">Gfo/Idh/MocA-like oxidoreductase N-terminal domain-containing protein</fullName>
    </recommendedName>
</protein>
<dbReference type="GO" id="GO:0000166">
    <property type="term" value="F:nucleotide binding"/>
    <property type="evidence" value="ECO:0007669"/>
    <property type="project" value="InterPro"/>
</dbReference>
<evidence type="ECO:0000313" key="4">
    <source>
        <dbReference type="Proteomes" id="UP001358417"/>
    </source>
</evidence>
<evidence type="ECO:0000259" key="1">
    <source>
        <dbReference type="Pfam" id="PF01408"/>
    </source>
</evidence>
<keyword evidence="4" id="KW-1185">Reference proteome</keyword>
<evidence type="ECO:0000313" key="3">
    <source>
        <dbReference type="EMBL" id="KAK5053848.1"/>
    </source>
</evidence>
<dbReference type="PANTHER" id="PTHR42840:SF5">
    <property type="entry name" value="NAD(P)-BINDING ROSSMANN-FOLD SUPERFAMILY PROTEIN"/>
    <property type="match status" value="1"/>
</dbReference>
<dbReference type="SUPFAM" id="SSF51735">
    <property type="entry name" value="NAD(P)-binding Rossmann-fold domains"/>
    <property type="match status" value="1"/>
</dbReference>
<dbReference type="Gene3D" id="3.40.50.720">
    <property type="entry name" value="NAD(P)-binding Rossmann-like Domain"/>
    <property type="match status" value="1"/>
</dbReference>
<dbReference type="EMBL" id="JAVRRD010000011">
    <property type="protein sequence ID" value="KAK5053848.1"/>
    <property type="molecule type" value="Genomic_DNA"/>
</dbReference>
<sequence>MFATGEHLPAIRSVSNLSLKAVYSRSQKSAEALAKMAGDGVEAYFEIPSTADRNLDVLLARCDIEAVSVAVSISKSPDLIRKSLEAGKSVLSEKPIAPTVSIAQDLVELYNKQRQAKQILWAVGENFRFWNSINRAAGIIRKLEATILTFRCEIYHFIGVEDKYFHSDWRQAASHPAGFVLDACIHFIAILRFLLAAGGHTIATTSAHATMLDPALPPVDSVFAVLQTDKAASGTFRFSVGIPFLDGIDYDIVTDMGIVSVRGPTVVTTQLKDDAGKVIEDKFEDDMTFGVPDEFAAFGAALNGVKLDSRISVEEAMADLKLLEAMLRSNGHNVQLG</sequence>
<dbReference type="InterPro" id="IPR000683">
    <property type="entry name" value="Gfo/Idh/MocA-like_OxRdtase_N"/>
</dbReference>
<dbReference type="InterPro" id="IPR004104">
    <property type="entry name" value="Gfo/Idh/MocA-like_OxRdtase_C"/>
</dbReference>
<dbReference type="Pfam" id="PF02894">
    <property type="entry name" value="GFO_IDH_MocA_C"/>
    <property type="match status" value="1"/>
</dbReference>
<organism evidence="3 4">
    <name type="scientific">Exophiala bonariae</name>
    <dbReference type="NCBI Taxonomy" id="1690606"/>
    <lineage>
        <taxon>Eukaryota</taxon>
        <taxon>Fungi</taxon>
        <taxon>Dikarya</taxon>
        <taxon>Ascomycota</taxon>
        <taxon>Pezizomycotina</taxon>
        <taxon>Eurotiomycetes</taxon>
        <taxon>Chaetothyriomycetidae</taxon>
        <taxon>Chaetothyriales</taxon>
        <taxon>Herpotrichiellaceae</taxon>
        <taxon>Exophiala</taxon>
    </lineage>
</organism>
<feature type="domain" description="Gfo/Idh/MocA-like oxidoreductase C-terminal" evidence="2">
    <location>
        <begin position="147"/>
        <end position="333"/>
    </location>
</feature>
<dbReference type="GO" id="GO:0006740">
    <property type="term" value="P:NADPH regeneration"/>
    <property type="evidence" value="ECO:0007669"/>
    <property type="project" value="TreeGrafter"/>
</dbReference>
<dbReference type="AlphaFoldDB" id="A0AAV9NBP3"/>
<accession>A0AAV9NBP3</accession>
<comment type="caution">
    <text evidence="3">The sequence shown here is derived from an EMBL/GenBank/DDBJ whole genome shotgun (WGS) entry which is preliminary data.</text>
</comment>
<dbReference type="Gene3D" id="3.30.360.10">
    <property type="entry name" value="Dihydrodipicolinate Reductase, domain 2"/>
    <property type="match status" value="1"/>
</dbReference>
<dbReference type="RefSeq" id="XP_064706973.1">
    <property type="nucleotide sequence ID" value="XM_064845428.1"/>
</dbReference>
<reference evidence="3 4" key="1">
    <citation type="submission" date="2023-08" db="EMBL/GenBank/DDBJ databases">
        <title>Black Yeasts Isolated from many extreme environments.</title>
        <authorList>
            <person name="Coleine C."/>
            <person name="Stajich J.E."/>
            <person name="Selbmann L."/>
        </authorList>
    </citation>
    <scope>NUCLEOTIDE SEQUENCE [LARGE SCALE GENOMIC DNA]</scope>
    <source>
        <strain evidence="3 4">CCFEE 5792</strain>
    </source>
</reference>
<evidence type="ECO:0000259" key="2">
    <source>
        <dbReference type="Pfam" id="PF02894"/>
    </source>
</evidence>
<dbReference type="Proteomes" id="UP001358417">
    <property type="component" value="Unassembled WGS sequence"/>
</dbReference>
<dbReference type="SUPFAM" id="SSF55347">
    <property type="entry name" value="Glyceraldehyde-3-phosphate dehydrogenase-like, C-terminal domain"/>
    <property type="match status" value="1"/>
</dbReference>
<proteinExistence type="predicted"/>